<dbReference type="EMBL" id="JAULSN010000004">
    <property type="protein sequence ID" value="KAK3374530.1"/>
    <property type="molecule type" value="Genomic_DNA"/>
</dbReference>
<comment type="subcellular location">
    <subcellularLocation>
        <location evidence="1">Membrane</location>
        <topology evidence="1">Multi-pass membrane protein</topology>
    </subcellularLocation>
</comment>
<dbReference type="AlphaFoldDB" id="A0AAE0KE49"/>
<evidence type="ECO:0000256" key="3">
    <source>
        <dbReference type="ARBA" id="ARBA00022989"/>
    </source>
</evidence>
<evidence type="ECO:0000256" key="4">
    <source>
        <dbReference type="ARBA" id="ARBA00023136"/>
    </source>
</evidence>
<keyword evidence="4" id="KW-0472">Membrane</keyword>
<evidence type="ECO:0000256" key="2">
    <source>
        <dbReference type="ARBA" id="ARBA00022692"/>
    </source>
</evidence>
<sequence length="164" mass="17913">MSAQDSLTVLTYTQNAPPKVMAKQWLHLYQQGPVWVRPMVLSGTLANGYLAWSCSEGDQQRLAYVAALAVFFATFPLTLAHFEPGINGACKWKVESLLASDGFSLQASNGFPSPFRHSATESSKKWADSASIAELVASWGRLNHVRWVMSLFAAAASGYATFCF</sequence>
<accession>A0AAE0KE49</accession>
<evidence type="ECO:0000313" key="7">
    <source>
        <dbReference type="Proteomes" id="UP001287356"/>
    </source>
</evidence>
<keyword evidence="7" id="KW-1185">Reference proteome</keyword>
<keyword evidence="2" id="KW-0812">Transmembrane</keyword>
<dbReference type="Pfam" id="PF08592">
    <property type="entry name" value="Anthrone_oxy"/>
    <property type="match status" value="1"/>
</dbReference>
<protein>
    <submittedName>
        <fullName evidence="6">Uncharacterized protein</fullName>
    </submittedName>
</protein>
<dbReference type="GO" id="GO:0016020">
    <property type="term" value="C:membrane"/>
    <property type="evidence" value="ECO:0007669"/>
    <property type="project" value="UniProtKB-SubCell"/>
</dbReference>
<comment type="caution">
    <text evidence="6">The sequence shown here is derived from an EMBL/GenBank/DDBJ whole genome shotgun (WGS) entry which is preliminary data.</text>
</comment>
<organism evidence="6 7">
    <name type="scientific">Lasiosphaeria ovina</name>
    <dbReference type="NCBI Taxonomy" id="92902"/>
    <lineage>
        <taxon>Eukaryota</taxon>
        <taxon>Fungi</taxon>
        <taxon>Dikarya</taxon>
        <taxon>Ascomycota</taxon>
        <taxon>Pezizomycotina</taxon>
        <taxon>Sordariomycetes</taxon>
        <taxon>Sordariomycetidae</taxon>
        <taxon>Sordariales</taxon>
        <taxon>Lasiosphaeriaceae</taxon>
        <taxon>Lasiosphaeria</taxon>
    </lineage>
</organism>
<dbReference type="InterPro" id="IPR013901">
    <property type="entry name" value="Anthrone_oxy"/>
</dbReference>
<reference evidence="6" key="2">
    <citation type="submission" date="2023-06" db="EMBL/GenBank/DDBJ databases">
        <authorList>
            <consortium name="Lawrence Berkeley National Laboratory"/>
            <person name="Haridas S."/>
            <person name="Hensen N."/>
            <person name="Bonometti L."/>
            <person name="Westerberg I."/>
            <person name="Brannstrom I.O."/>
            <person name="Guillou S."/>
            <person name="Cros-Aarteil S."/>
            <person name="Calhoun S."/>
            <person name="Kuo A."/>
            <person name="Mondo S."/>
            <person name="Pangilinan J."/>
            <person name="Riley R."/>
            <person name="Labutti K."/>
            <person name="Andreopoulos B."/>
            <person name="Lipzen A."/>
            <person name="Chen C."/>
            <person name="Yanf M."/>
            <person name="Daum C."/>
            <person name="Ng V."/>
            <person name="Clum A."/>
            <person name="Steindorff A."/>
            <person name="Ohm R."/>
            <person name="Martin F."/>
            <person name="Silar P."/>
            <person name="Natvig D."/>
            <person name="Lalanne C."/>
            <person name="Gautier V."/>
            <person name="Ament-Velasquez S.L."/>
            <person name="Kruys A."/>
            <person name="Hutchinson M.I."/>
            <person name="Powell A.J."/>
            <person name="Barry K."/>
            <person name="Miller A.N."/>
            <person name="Grigoriev I.V."/>
            <person name="Debuchy R."/>
            <person name="Gladieux P."/>
            <person name="Thoren M.H."/>
            <person name="Johannesson H."/>
        </authorList>
    </citation>
    <scope>NUCLEOTIDE SEQUENCE</scope>
    <source>
        <strain evidence="6">CBS 958.72</strain>
    </source>
</reference>
<evidence type="ECO:0000313" key="6">
    <source>
        <dbReference type="EMBL" id="KAK3374530.1"/>
    </source>
</evidence>
<name>A0AAE0KE49_9PEZI</name>
<dbReference type="PANTHER" id="PTHR35042:SF1">
    <property type="entry name" value="DUF1772-DOMAIN-CONTAINING PROTEIN"/>
    <property type="match status" value="1"/>
</dbReference>
<keyword evidence="3" id="KW-1133">Transmembrane helix</keyword>
<gene>
    <name evidence="6" type="ORF">B0T24DRAFT_528702</name>
</gene>
<dbReference type="Proteomes" id="UP001287356">
    <property type="component" value="Unassembled WGS sequence"/>
</dbReference>
<evidence type="ECO:0000256" key="5">
    <source>
        <dbReference type="ARBA" id="ARBA00034313"/>
    </source>
</evidence>
<evidence type="ECO:0000256" key="1">
    <source>
        <dbReference type="ARBA" id="ARBA00004141"/>
    </source>
</evidence>
<dbReference type="PANTHER" id="PTHR35042">
    <property type="entry name" value="ANTHRONE OXYGENASE ENCC"/>
    <property type="match status" value="1"/>
</dbReference>
<proteinExistence type="inferred from homology"/>
<reference evidence="6" key="1">
    <citation type="journal article" date="2023" name="Mol. Phylogenet. Evol.">
        <title>Genome-scale phylogeny and comparative genomics of the fungal order Sordariales.</title>
        <authorList>
            <person name="Hensen N."/>
            <person name="Bonometti L."/>
            <person name="Westerberg I."/>
            <person name="Brannstrom I.O."/>
            <person name="Guillou S."/>
            <person name="Cros-Aarteil S."/>
            <person name="Calhoun S."/>
            <person name="Haridas S."/>
            <person name="Kuo A."/>
            <person name="Mondo S."/>
            <person name="Pangilinan J."/>
            <person name="Riley R."/>
            <person name="LaButti K."/>
            <person name="Andreopoulos B."/>
            <person name="Lipzen A."/>
            <person name="Chen C."/>
            <person name="Yan M."/>
            <person name="Daum C."/>
            <person name="Ng V."/>
            <person name="Clum A."/>
            <person name="Steindorff A."/>
            <person name="Ohm R.A."/>
            <person name="Martin F."/>
            <person name="Silar P."/>
            <person name="Natvig D.O."/>
            <person name="Lalanne C."/>
            <person name="Gautier V."/>
            <person name="Ament-Velasquez S.L."/>
            <person name="Kruys A."/>
            <person name="Hutchinson M.I."/>
            <person name="Powell A.J."/>
            <person name="Barry K."/>
            <person name="Miller A.N."/>
            <person name="Grigoriev I.V."/>
            <person name="Debuchy R."/>
            <person name="Gladieux P."/>
            <person name="Hiltunen Thoren M."/>
            <person name="Johannesson H."/>
        </authorList>
    </citation>
    <scope>NUCLEOTIDE SEQUENCE</scope>
    <source>
        <strain evidence="6">CBS 958.72</strain>
    </source>
</reference>
<comment type="similarity">
    <text evidence="5">Belongs to the anthrone oxygenase family.</text>
</comment>